<dbReference type="SUPFAM" id="SSF50978">
    <property type="entry name" value="WD40 repeat-like"/>
    <property type="match status" value="1"/>
</dbReference>
<evidence type="ECO:0000256" key="4">
    <source>
        <dbReference type="SAM" id="Coils"/>
    </source>
</evidence>
<feature type="repeat" description="WD" evidence="3">
    <location>
        <begin position="279"/>
        <end position="306"/>
    </location>
</feature>
<dbReference type="InterPro" id="IPR001680">
    <property type="entry name" value="WD40_rpt"/>
</dbReference>
<dbReference type="InterPro" id="IPR036322">
    <property type="entry name" value="WD40_repeat_dom_sf"/>
</dbReference>
<feature type="region of interest" description="Disordered" evidence="5">
    <location>
        <begin position="86"/>
        <end position="189"/>
    </location>
</feature>
<dbReference type="Proteomes" id="UP000085678">
    <property type="component" value="Unplaced"/>
</dbReference>
<evidence type="ECO:0000256" key="1">
    <source>
        <dbReference type="ARBA" id="ARBA00022574"/>
    </source>
</evidence>
<dbReference type="GeneID" id="106174090"/>
<dbReference type="RefSeq" id="XP_013410936.1">
    <property type="nucleotide sequence ID" value="XM_013555482.1"/>
</dbReference>
<feature type="compositionally biased region" description="Polar residues" evidence="5">
    <location>
        <begin position="100"/>
        <end position="112"/>
    </location>
</feature>
<sequence length="608" mass="67102">MAASLESEIYNEVRKLRKKLRQIENLQRLDRELTEEEEVKVSKKLPIRLQLQDLLSQIPEEDIPLHSRAASSSAVNSATYSTAESSVSWSTADSSTISSPDTVTAISPASARTDTESGKGVGGGAEVKEDEERENEKVTTDMKPSEINDRDNMKRKSDSQNIPNETISESQRAQTVPKKKSKKAAHKEHDEKVFKLQKAWRQSEFVVSCLEGHNDLVISVALEKDWLLSGSRDTTMKLWEGSTGRELYSFGGHTDSVTAVLFIPKEDCADLAGQYELAEDDRLLVSGSMDCAVRLWSLKTGCMVKSIYTYNPVTCMTYCTPGRLLVTGSSGGKVELWSLATGENICSLVAFDEATTCLRMDDDKIYSASADGFIKIFTIKDGKLSLLFESEDVKGVNGEDLLLRHIRSLSTSKDTIYYGDDGSNLKVLSWKQGIVHKLKNHVCEFGSTDAVAVLEDQVLLTAGFDLDNGCGYFNVRSLPEEQYLSTVSSADTGRMMCLQCTRLPHGAVRVATGGTELKIWEQVKTGMKISSPLPVNGAIVTSHYNPKYTSSPQNSDIDSDTETDDEGSTGLWARFTGSSGRAGTRGQPHRESDTEEDLDQPRRWCRLL</sequence>
<dbReference type="InterPro" id="IPR015943">
    <property type="entry name" value="WD40/YVTN_repeat-like_dom_sf"/>
</dbReference>
<feature type="compositionally biased region" description="Basic and acidic residues" evidence="5">
    <location>
        <begin position="134"/>
        <end position="158"/>
    </location>
</feature>
<dbReference type="Gene3D" id="2.130.10.10">
    <property type="entry name" value="YVTN repeat-like/Quinoprotein amine dehydrogenase"/>
    <property type="match status" value="1"/>
</dbReference>
<evidence type="ECO:0000256" key="5">
    <source>
        <dbReference type="SAM" id="MobiDB-lite"/>
    </source>
</evidence>
<feature type="repeat" description="WD" evidence="3">
    <location>
        <begin position="210"/>
        <end position="249"/>
    </location>
</feature>
<feature type="compositionally biased region" description="Polar residues" evidence="5">
    <location>
        <begin position="544"/>
        <end position="554"/>
    </location>
</feature>
<dbReference type="InParanoid" id="A0A1S3JLC0"/>
<feature type="region of interest" description="Disordered" evidence="5">
    <location>
        <begin position="544"/>
        <end position="602"/>
    </location>
</feature>
<dbReference type="PROSITE" id="PS50082">
    <property type="entry name" value="WD_REPEATS_2"/>
    <property type="match status" value="3"/>
</dbReference>
<keyword evidence="4" id="KW-0175">Coiled coil</keyword>
<dbReference type="PANTHER" id="PTHR19879">
    <property type="entry name" value="TRANSCRIPTION INITIATION FACTOR TFIID"/>
    <property type="match status" value="1"/>
</dbReference>
<feature type="compositionally biased region" description="Basic residues" evidence="5">
    <location>
        <begin position="177"/>
        <end position="186"/>
    </location>
</feature>
<keyword evidence="2" id="KW-0677">Repeat</keyword>
<evidence type="ECO:0000256" key="3">
    <source>
        <dbReference type="PROSITE-ProRule" id="PRU00221"/>
    </source>
</evidence>
<evidence type="ECO:0000256" key="2">
    <source>
        <dbReference type="ARBA" id="ARBA00022737"/>
    </source>
</evidence>
<dbReference type="OrthoDB" id="190105at2759"/>
<name>A0A1S3JLC0_LINAN</name>
<dbReference type="PROSITE" id="PS50294">
    <property type="entry name" value="WD_REPEATS_REGION"/>
    <property type="match status" value="1"/>
</dbReference>
<dbReference type="PANTHER" id="PTHR19879:SF9">
    <property type="entry name" value="TRANSCRIPTION INITIATION FACTOR TFIID SUBUNIT 5"/>
    <property type="match status" value="1"/>
</dbReference>
<dbReference type="Pfam" id="PF00400">
    <property type="entry name" value="WD40"/>
    <property type="match status" value="3"/>
</dbReference>
<dbReference type="AlphaFoldDB" id="A0A1S3JLC0"/>
<keyword evidence="6" id="KW-1185">Reference proteome</keyword>
<protein>
    <submittedName>
        <fullName evidence="7">Pre-mRNA-splicing factor PRP46</fullName>
    </submittedName>
</protein>
<feature type="compositionally biased region" description="Acidic residues" evidence="5">
    <location>
        <begin position="557"/>
        <end position="567"/>
    </location>
</feature>
<feature type="compositionally biased region" description="Polar residues" evidence="5">
    <location>
        <begin position="159"/>
        <end position="174"/>
    </location>
</feature>
<evidence type="ECO:0000313" key="7">
    <source>
        <dbReference type="RefSeq" id="XP_013410936.1"/>
    </source>
</evidence>
<organism evidence="6 7">
    <name type="scientific">Lingula anatina</name>
    <name type="common">Brachiopod</name>
    <name type="synonym">Lingula unguis</name>
    <dbReference type="NCBI Taxonomy" id="7574"/>
    <lineage>
        <taxon>Eukaryota</taxon>
        <taxon>Metazoa</taxon>
        <taxon>Spiralia</taxon>
        <taxon>Lophotrochozoa</taxon>
        <taxon>Brachiopoda</taxon>
        <taxon>Linguliformea</taxon>
        <taxon>Lingulata</taxon>
        <taxon>Lingulida</taxon>
        <taxon>Linguloidea</taxon>
        <taxon>Lingulidae</taxon>
        <taxon>Lingula</taxon>
    </lineage>
</organism>
<accession>A0A1S3JLC0</accession>
<keyword evidence="1 3" id="KW-0853">WD repeat</keyword>
<evidence type="ECO:0000313" key="6">
    <source>
        <dbReference type="Proteomes" id="UP000085678"/>
    </source>
</evidence>
<dbReference type="STRING" id="7574.A0A1S3JLC0"/>
<feature type="compositionally biased region" description="Low complexity" evidence="5">
    <location>
        <begin position="86"/>
        <end position="99"/>
    </location>
</feature>
<dbReference type="PRINTS" id="PR00320">
    <property type="entry name" value="GPROTEINBRPT"/>
</dbReference>
<feature type="coiled-coil region" evidence="4">
    <location>
        <begin position="6"/>
        <end position="39"/>
    </location>
</feature>
<feature type="repeat" description="WD" evidence="3">
    <location>
        <begin position="313"/>
        <end position="347"/>
    </location>
</feature>
<reference evidence="7" key="1">
    <citation type="submission" date="2025-08" db="UniProtKB">
        <authorList>
            <consortium name="RefSeq"/>
        </authorList>
    </citation>
    <scope>IDENTIFICATION</scope>
    <source>
        <tissue evidence="7">Gonads</tissue>
    </source>
</reference>
<gene>
    <name evidence="7" type="primary">LOC106174090</name>
</gene>
<dbReference type="KEGG" id="lak:106174090"/>
<dbReference type="SMART" id="SM00320">
    <property type="entry name" value="WD40"/>
    <property type="match status" value="4"/>
</dbReference>
<dbReference type="InterPro" id="IPR020472">
    <property type="entry name" value="WD40_PAC1"/>
</dbReference>
<proteinExistence type="predicted"/>